<dbReference type="Proteomes" id="UP001064106">
    <property type="component" value="Unassembled WGS sequence"/>
</dbReference>
<dbReference type="Gene3D" id="2.40.160.60">
    <property type="entry name" value="Outer membrane protein transport protein (OMPP1/FadL/TodX)"/>
    <property type="match status" value="1"/>
</dbReference>
<evidence type="ECO:0000256" key="5">
    <source>
        <dbReference type="ARBA" id="ARBA00022729"/>
    </source>
</evidence>
<evidence type="ECO:0000256" key="8">
    <source>
        <dbReference type="SAM" id="SignalP"/>
    </source>
</evidence>
<evidence type="ECO:0000256" key="3">
    <source>
        <dbReference type="ARBA" id="ARBA00022452"/>
    </source>
</evidence>
<reference evidence="9" key="1">
    <citation type="submission" date="2012-09" db="EMBL/GenBank/DDBJ databases">
        <title>Genome Sequence of alkane-degrading Bacterium Alcanivorax balearicus MACL04.</title>
        <authorList>
            <person name="Lai Q."/>
            <person name="Shao Z."/>
        </authorList>
    </citation>
    <scope>NUCLEOTIDE SEQUENCE</scope>
    <source>
        <strain evidence="9">MACL04</strain>
    </source>
</reference>
<dbReference type="PANTHER" id="PTHR35093:SF8">
    <property type="entry name" value="OUTER MEMBRANE PROTEIN NMB0088-RELATED"/>
    <property type="match status" value="1"/>
</dbReference>
<evidence type="ECO:0000313" key="10">
    <source>
        <dbReference type="Proteomes" id="UP001064106"/>
    </source>
</evidence>
<evidence type="ECO:0000256" key="6">
    <source>
        <dbReference type="ARBA" id="ARBA00023136"/>
    </source>
</evidence>
<name>A0ABT2R3C8_9GAMM</name>
<organism evidence="9 10">
    <name type="scientific">Alloalcanivorax balearicus MACL04</name>
    <dbReference type="NCBI Taxonomy" id="1177182"/>
    <lineage>
        <taxon>Bacteria</taxon>
        <taxon>Pseudomonadati</taxon>
        <taxon>Pseudomonadota</taxon>
        <taxon>Gammaproteobacteria</taxon>
        <taxon>Oceanospirillales</taxon>
        <taxon>Alcanivoracaceae</taxon>
        <taxon>Alloalcanivorax</taxon>
    </lineage>
</organism>
<keyword evidence="6" id="KW-0472">Membrane</keyword>
<protein>
    <submittedName>
        <fullName evidence="9">Membrane protein involved in aromatic hydrocarbon degradation</fullName>
    </submittedName>
</protein>
<feature type="chain" id="PRO_5045996185" evidence="8">
    <location>
        <begin position="31"/>
        <end position="443"/>
    </location>
</feature>
<evidence type="ECO:0000256" key="7">
    <source>
        <dbReference type="ARBA" id="ARBA00023237"/>
    </source>
</evidence>
<evidence type="ECO:0000256" key="4">
    <source>
        <dbReference type="ARBA" id="ARBA00022692"/>
    </source>
</evidence>
<evidence type="ECO:0000256" key="2">
    <source>
        <dbReference type="ARBA" id="ARBA00008163"/>
    </source>
</evidence>
<proteinExistence type="inferred from homology"/>
<evidence type="ECO:0000256" key="1">
    <source>
        <dbReference type="ARBA" id="ARBA00004571"/>
    </source>
</evidence>
<evidence type="ECO:0000313" key="9">
    <source>
        <dbReference type="EMBL" id="MCU5784281.1"/>
    </source>
</evidence>
<comment type="caution">
    <text evidence="9">The sequence shown here is derived from an EMBL/GenBank/DDBJ whole genome shotgun (WGS) entry which is preliminary data.</text>
</comment>
<dbReference type="RefSeq" id="WP_262462008.1">
    <property type="nucleotide sequence ID" value="NZ_ARXS01000028.1"/>
</dbReference>
<comment type="similarity">
    <text evidence="2">Belongs to the OmpP1/FadL family.</text>
</comment>
<keyword evidence="5 8" id="KW-0732">Signal</keyword>
<dbReference type="EMBL" id="ARXS01000028">
    <property type="protein sequence ID" value="MCU5784281.1"/>
    <property type="molecule type" value="Genomic_DNA"/>
</dbReference>
<keyword evidence="10" id="KW-1185">Reference proteome</keyword>
<keyword evidence="4" id="KW-0812">Transmembrane</keyword>
<feature type="signal peptide" evidence="8">
    <location>
        <begin position="1"/>
        <end position="30"/>
    </location>
</feature>
<keyword evidence="7" id="KW-0998">Cell outer membrane</keyword>
<sequence>MISHSRLKPHFGPRRLGAAALLLAPAIACANMGNIATTYGVLPSDVATVQALSMFNTQVSTTYYNPAFLARDTRGEMTAGLMHADPNLKADSQQHGKYKVQDDPTQQILLGLRTDLSGITELGQSVVLGLLLGSEKYSQELMAFTSQTAPYGQYFNHGREPLFLSLGIGTNIWRGLAIGFATRVTLHSDAKLVAHTDLSGNTQYETLDVTAKPVLRPILSMSLDWKETFCPDADCWYNGVETAFAFRGYSYARVSVDANTIIPGTIPEPGLFINLSTIDSYQPNTYVFGSQVKKGKWRTGVAHEFQEWSKLEDKLTAGHDDIKDVGDLQFRDTFIPRIGVEYEFEPGIGFSGGIAYQESPLETGVNKEINYLDARRTIFGLGFHATAQRVYGFAHPVRFDLAYQYHAIGERDFRLISDQTGKNDRVKTDGHVNVFAASISMQF</sequence>
<dbReference type="InterPro" id="IPR005017">
    <property type="entry name" value="OMPP1/FadL/TodX"/>
</dbReference>
<comment type="subcellular location">
    <subcellularLocation>
        <location evidence="1">Cell outer membrane</location>
        <topology evidence="1">Multi-pass membrane protein</topology>
    </subcellularLocation>
</comment>
<gene>
    <name evidence="9" type="ORF">MA04_03581</name>
</gene>
<dbReference type="SUPFAM" id="SSF56935">
    <property type="entry name" value="Porins"/>
    <property type="match status" value="1"/>
</dbReference>
<keyword evidence="3" id="KW-1134">Transmembrane beta strand</keyword>
<accession>A0ABT2R3C8</accession>
<dbReference type="PANTHER" id="PTHR35093">
    <property type="entry name" value="OUTER MEMBRANE PROTEIN NMB0088-RELATED"/>
    <property type="match status" value="1"/>
</dbReference>